<comment type="caution">
    <text evidence="2">The sequence shown here is derived from an EMBL/GenBank/DDBJ whole genome shotgun (WGS) entry which is preliminary data.</text>
</comment>
<gene>
    <name evidence="2" type="ORF">SDC9_34877</name>
</gene>
<evidence type="ECO:0000259" key="1">
    <source>
        <dbReference type="PROSITE" id="PS51762"/>
    </source>
</evidence>
<evidence type="ECO:0000313" key="2">
    <source>
        <dbReference type="EMBL" id="MPL88848.1"/>
    </source>
</evidence>
<protein>
    <recommendedName>
        <fullName evidence="1">GH16 domain-containing protein</fullName>
    </recommendedName>
</protein>
<dbReference type="SUPFAM" id="SSF49899">
    <property type="entry name" value="Concanavalin A-like lectins/glucanases"/>
    <property type="match status" value="1"/>
</dbReference>
<dbReference type="Gene3D" id="2.60.120.200">
    <property type="match status" value="1"/>
</dbReference>
<sequence length="313" mass="36906">MNLFWKKILGRLTPTAKYEKQEVDFLTISEKIKSLRYSQAVDEYKKLLLSSKFVGAETRKQQKQRLSELKRHPDVAFFLKNQSKKNGPVRDAYLTFSDDFYQQKPDESRWNSGFYFRNEKLIRNYSFHNEKQANNAGNNTFVNAGVLHIQTRREAMKSLAWHPVNGFTEKQFAYTSDVLQSAMHFRQEGGIFKAKIRCSGNIHHAFWLGTEKKEPHINIFHFNGAEIQLGFMNRQQGDGIIIKGINPAKYYIYSLEWTKDELIWYINNLVVFRAKNNVPREQMFLVFNSFISEKMTGEEGLLEVDWVRVYQWI</sequence>
<dbReference type="GO" id="GO:0004553">
    <property type="term" value="F:hydrolase activity, hydrolyzing O-glycosyl compounds"/>
    <property type="evidence" value="ECO:0007669"/>
    <property type="project" value="InterPro"/>
</dbReference>
<feature type="domain" description="GH16" evidence="1">
    <location>
        <begin position="82"/>
        <end position="313"/>
    </location>
</feature>
<dbReference type="GO" id="GO:0005975">
    <property type="term" value="P:carbohydrate metabolic process"/>
    <property type="evidence" value="ECO:0007669"/>
    <property type="project" value="InterPro"/>
</dbReference>
<dbReference type="InterPro" id="IPR000757">
    <property type="entry name" value="Beta-glucanase-like"/>
</dbReference>
<proteinExistence type="predicted"/>
<dbReference type="EMBL" id="VSSQ01000266">
    <property type="protein sequence ID" value="MPL88848.1"/>
    <property type="molecule type" value="Genomic_DNA"/>
</dbReference>
<name>A0A644VBZ0_9ZZZZ</name>
<dbReference type="PROSITE" id="PS51762">
    <property type="entry name" value="GH16_2"/>
    <property type="match status" value="1"/>
</dbReference>
<dbReference type="InterPro" id="IPR013320">
    <property type="entry name" value="ConA-like_dom_sf"/>
</dbReference>
<dbReference type="AlphaFoldDB" id="A0A644VBZ0"/>
<reference evidence="2" key="1">
    <citation type="submission" date="2019-08" db="EMBL/GenBank/DDBJ databases">
        <authorList>
            <person name="Kucharzyk K."/>
            <person name="Murdoch R.W."/>
            <person name="Higgins S."/>
            <person name="Loffler F."/>
        </authorList>
    </citation>
    <scope>NUCLEOTIDE SEQUENCE</scope>
</reference>
<dbReference type="CDD" id="cd00413">
    <property type="entry name" value="Glyco_hydrolase_16"/>
    <property type="match status" value="1"/>
</dbReference>
<dbReference type="Pfam" id="PF00722">
    <property type="entry name" value="Glyco_hydro_16"/>
    <property type="match status" value="1"/>
</dbReference>
<accession>A0A644VBZ0</accession>
<organism evidence="2">
    <name type="scientific">bioreactor metagenome</name>
    <dbReference type="NCBI Taxonomy" id="1076179"/>
    <lineage>
        <taxon>unclassified sequences</taxon>
        <taxon>metagenomes</taxon>
        <taxon>ecological metagenomes</taxon>
    </lineage>
</organism>